<evidence type="ECO:0000259" key="9">
    <source>
        <dbReference type="Pfam" id="PF07715"/>
    </source>
</evidence>
<keyword evidence="2 8" id="KW-0813">Transport</keyword>
<keyword evidence="12" id="KW-1185">Reference proteome</keyword>
<evidence type="ECO:0000256" key="1">
    <source>
        <dbReference type="ARBA" id="ARBA00004571"/>
    </source>
</evidence>
<accession>F3ZRC9</accession>
<dbReference type="Pfam" id="PF07715">
    <property type="entry name" value="Plug"/>
    <property type="match status" value="1"/>
</dbReference>
<dbReference type="Proteomes" id="UP000018439">
    <property type="component" value="Chromosome"/>
</dbReference>
<evidence type="ECO:0000256" key="7">
    <source>
        <dbReference type="ARBA" id="ARBA00023237"/>
    </source>
</evidence>
<organism evidence="11 12">
    <name type="scientific">Bacteroides coprosuis DSM 18011</name>
    <dbReference type="NCBI Taxonomy" id="679937"/>
    <lineage>
        <taxon>Bacteria</taxon>
        <taxon>Pseudomonadati</taxon>
        <taxon>Bacteroidota</taxon>
        <taxon>Bacteroidia</taxon>
        <taxon>Bacteroidales</taxon>
        <taxon>Bacteroidaceae</taxon>
        <taxon>Bacteroides</taxon>
    </lineage>
</organism>
<dbReference type="GO" id="GO:0044718">
    <property type="term" value="P:siderophore transmembrane transport"/>
    <property type="evidence" value="ECO:0007669"/>
    <property type="project" value="TreeGrafter"/>
</dbReference>
<dbReference type="InterPro" id="IPR012910">
    <property type="entry name" value="Plug_dom"/>
</dbReference>
<dbReference type="InterPro" id="IPR041700">
    <property type="entry name" value="OMP_b-brl_3"/>
</dbReference>
<dbReference type="PROSITE" id="PS52016">
    <property type="entry name" value="TONB_DEPENDENT_REC_3"/>
    <property type="match status" value="1"/>
</dbReference>
<dbReference type="InterPro" id="IPR037066">
    <property type="entry name" value="Plug_dom_sf"/>
</dbReference>
<evidence type="ECO:0000256" key="6">
    <source>
        <dbReference type="ARBA" id="ARBA00023136"/>
    </source>
</evidence>
<keyword evidence="6 8" id="KW-0472">Membrane</keyword>
<evidence type="ECO:0000256" key="4">
    <source>
        <dbReference type="ARBA" id="ARBA00022692"/>
    </source>
</evidence>
<dbReference type="SUPFAM" id="SSF56935">
    <property type="entry name" value="Porins"/>
    <property type="match status" value="1"/>
</dbReference>
<dbReference type="eggNOG" id="COG4206">
    <property type="taxonomic scope" value="Bacteria"/>
</dbReference>
<keyword evidence="11" id="KW-0675">Receptor</keyword>
<dbReference type="STRING" id="679937.Bcop_1746"/>
<evidence type="ECO:0000256" key="2">
    <source>
        <dbReference type="ARBA" id="ARBA00022448"/>
    </source>
</evidence>
<dbReference type="PANTHER" id="PTHR30069:SF29">
    <property type="entry name" value="HEMOGLOBIN AND HEMOGLOBIN-HAPTOGLOBIN-BINDING PROTEIN 1-RELATED"/>
    <property type="match status" value="1"/>
</dbReference>
<keyword evidence="7 8" id="KW-0998">Cell outer membrane</keyword>
<feature type="domain" description="TonB-dependent receptor plug" evidence="9">
    <location>
        <begin position="47"/>
        <end position="140"/>
    </location>
</feature>
<dbReference type="InterPro" id="IPR036942">
    <property type="entry name" value="Beta-barrel_TonB_sf"/>
</dbReference>
<dbReference type="Gene3D" id="2.40.170.20">
    <property type="entry name" value="TonB-dependent receptor, beta-barrel domain"/>
    <property type="match status" value="1"/>
</dbReference>
<feature type="domain" description="Outer membrane protein beta-barrel" evidence="10">
    <location>
        <begin position="425"/>
        <end position="662"/>
    </location>
</feature>
<comment type="similarity">
    <text evidence="8">Belongs to the TonB-dependent receptor family.</text>
</comment>
<gene>
    <name evidence="11" type="ORF">Bcop_1746</name>
</gene>
<name>F3ZRC9_9BACE</name>
<dbReference type="EMBL" id="CM001167">
    <property type="protein sequence ID" value="EGJ71937.1"/>
    <property type="molecule type" value="Genomic_DNA"/>
</dbReference>
<dbReference type="OrthoDB" id="9762903at2"/>
<dbReference type="Gene3D" id="2.170.130.10">
    <property type="entry name" value="TonB-dependent receptor, plug domain"/>
    <property type="match status" value="1"/>
</dbReference>
<protein>
    <submittedName>
        <fullName evidence="11">TonB-dependent receptor</fullName>
    </submittedName>
</protein>
<evidence type="ECO:0000256" key="3">
    <source>
        <dbReference type="ARBA" id="ARBA00022452"/>
    </source>
</evidence>
<evidence type="ECO:0000256" key="5">
    <source>
        <dbReference type="ARBA" id="ARBA00022729"/>
    </source>
</evidence>
<dbReference type="InterPro" id="IPR039426">
    <property type="entry name" value="TonB-dep_rcpt-like"/>
</dbReference>
<dbReference type="AlphaFoldDB" id="F3ZRC9"/>
<keyword evidence="5" id="KW-0732">Signal</keyword>
<dbReference type="HOGENOM" id="CLU_026226_0_0_10"/>
<dbReference type="PANTHER" id="PTHR30069">
    <property type="entry name" value="TONB-DEPENDENT OUTER MEMBRANE RECEPTOR"/>
    <property type="match status" value="1"/>
</dbReference>
<evidence type="ECO:0000259" key="10">
    <source>
        <dbReference type="Pfam" id="PF14905"/>
    </source>
</evidence>
<comment type="subcellular location">
    <subcellularLocation>
        <location evidence="1 8">Cell outer membrane</location>
        <topology evidence="1 8">Multi-pass membrane protein</topology>
    </subcellularLocation>
</comment>
<keyword evidence="4 8" id="KW-0812">Transmembrane</keyword>
<dbReference type="GO" id="GO:0009279">
    <property type="term" value="C:cell outer membrane"/>
    <property type="evidence" value="ECO:0007669"/>
    <property type="project" value="UniProtKB-SubCell"/>
</dbReference>
<proteinExistence type="inferred from homology"/>
<evidence type="ECO:0000256" key="8">
    <source>
        <dbReference type="PROSITE-ProRule" id="PRU01360"/>
    </source>
</evidence>
<dbReference type="Pfam" id="PF14905">
    <property type="entry name" value="OMP_b-brl_3"/>
    <property type="match status" value="1"/>
</dbReference>
<evidence type="ECO:0000313" key="11">
    <source>
        <dbReference type="EMBL" id="EGJ71937.1"/>
    </source>
</evidence>
<evidence type="ECO:0000313" key="12">
    <source>
        <dbReference type="Proteomes" id="UP000018439"/>
    </source>
</evidence>
<sequence>MNNIKKILLGGMLCAFPCTHYAQNKLDSLQYLQEVVITAKPFEEIIPVQKLSGDILQTLSVHSVADALRYFSGIQVKDYGGIGGLKTIDVRNMGSHHVGVFYDGIELNNAQNGVIDLGKYSLDDMEELSLYNGQKSDIFQSAKDFSAASTVYLKTKRPRFVGDKKTNVILRYKAMSIDFINPSFRVEQRISPSVTMSASGEMTKTNGRYKFRYKRKNLDGTLAYDTTATRTNSDVEAYRLETAFFGRIEDGGWSAKAYYYDSNRGAPGAIVANKFDDGFRQKDKNFFAQGEFTKDFSDQYHFQFKGKYAFDKMNYIARDTTHVLGDVVTESAQFDDTYYQQEIYASVINMYNITDWWDVSASADFQWNKLNATRLGISTAFAYPTRYTLLGALATSLNLGKFKAMVSVNGAFVHETVRNGAAGPNKKEFSPAVFLGYKPFQNHDFNVRAFAKRVFRMPTFNDLYYTQVGSSALNPEYVNQVNLGFTYNLPFRHSVFDKFSIQTDAYLTRTTDKIIAAPTGNLFRWMMSNVGKVKGKGVEASAALDMHFGAVQVVTNLSYAYSEQKDYTKIFGLPLSSYGDQIPYTPWHSGSAICSASYKSWNLNYSFFYVGERYNGAFNNIEKNKVRPWYTHDIALQKQFQFSKLKANASVEVNNLFDQQYEVIYNYPMPGRTFKFIIGIEL</sequence>
<keyword evidence="3 8" id="KW-1134">Transmembrane beta strand</keyword>
<dbReference type="GO" id="GO:0015344">
    <property type="term" value="F:siderophore uptake transmembrane transporter activity"/>
    <property type="evidence" value="ECO:0007669"/>
    <property type="project" value="TreeGrafter"/>
</dbReference>
<reference evidence="11 12" key="1">
    <citation type="journal article" date="2011" name="Stand. Genomic Sci.">
        <title>Non-contiguous finished genome sequence of Bacteroides coprosuis type strain (PC139).</title>
        <authorList>
            <person name="Land M."/>
            <person name="Held B."/>
            <person name="Gronow S."/>
            <person name="Abt B."/>
            <person name="Lucas S."/>
            <person name="Del Rio T.G."/>
            <person name="Nolan M."/>
            <person name="Tice H."/>
            <person name="Cheng J.F."/>
            <person name="Pitluck S."/>
            <person name="Liolios K."/>
            <person name="Pagani I."/>
            <person name="Ivanova N."/>
            <person name="Mavromatis K."/>
            <person name="Mikhailova N."/>
            <person name="Pati A."/>
            <person name="Tapia R."/>
            <person name="Han C."/>
            <person name="Goodwin L."/>
            <person name="Chen A."/>
            <person name="Palaniappan K."/>
            <person name="Hauser L."/>
            <person name="Brambilla E.M."/>
            <person name="Rohde M."/>
            <person name="Goker M."/>
            <person name="Detter J.C."/>
            <person name="Woyke T."/>
            <person name="Bristow J."/>
            <person name="Eisen J.A."/>
            <person name="Markowitz V."/>
            <person name="Hugenholtz P."/>
            <person name="Kyrpides N.C."/>
            <person name="Klenk H.P."/>
            <person name="Lapidus A."/>
        </authorList>
    </citation>
    <scope>NUCLEOTIDE SEQUENCE</scope>
    <source>
        <strain evidence="11 12">DSM 18011</strain>
    </source>
</reference>